<dbReference type="GO" id="GO:1902977">
    <property type="term" value="P:mitotic DNA replication preinitiation complex assembly"/>
    <property type="evidence" value="ECO:0007669"/>
    <property type="project" value="TreeGrafter"/>
</dbReference>
<evidence type="ECO:0000256" key="5">
    <source>
        <dbReference type="ARBA" id="ARBA00023306"/>
    </source>
</evidence>
<comment type="subcellular location">
    <subcellularLocation>
        <location evidence="1">Nucleus</location>
    </subcellularLocation>
</comment>
<dbReference type="STRING" id="307972.A0A2G8JAU0"/>
<comment type="similarity">
    <text evidence="2">Belongs to the CDC45 family.</text>
</comment>
<comment type="caution">
    <text evidence="7">The sequence shown here is derived from an EMBL/GenBank/DDBJ whole genome shotgun (WGS) entry which is preliminary data.</text>
</comment>
<dbReference type="OrthoDB" id="10258882at2759"/>
<proteinExistence type="inferred from homology"/>
<protein>
    <submittedName>
        <fullName evidence="7">Putative cell division control protein 45-like</fullName>
    </submittedName>
</protein>
<dbReference type="GO" id="GO:0003682">
    <property type="term" value="F:chromatin binding"/>
    <property type="evidence" value="ECO:0007669"/>
    <property type="project" value="TreeGrafter"/>
</dbReference>
<dbReference type="GO" id="GO:0051301">
    <property type="term" value="P:cell division"/>
    <property type="evidence" value="ECO:0007669"/>
    <property type="project" value="UniProtKB-KW"/>
</dbReference>
<reference evidence="7 8" key="1">
    <citation type="journal article" date="2017" name="PLoS Biol.">
        <title>The sea cucumber genome provides insights into morphological evolution and visceral regeneration.</title>
        <authorList>
            <person name="Zhang X."/>
            <person name="Sun L."/>
            <person name="Yuan J."/>
            <person name="Sun Y."/>
            <person name="Gao Y."/>
            <person name="Zhang L."/>
            <person name="Li S."/>
            <person name="Dai H."/>
            <person name="Hamel J.F."/>
            <person name="Liu C."/>
            <person name="Yu Y."/>
            <person name="Liu S."/>
            <person name="Lin W."/>
            <person name="Guo K."/>
            <person name="Jin S."/>
            <person name="Xu P."/>
            <person name="Storey K.B."/>
            <person name="Huan P."/>
            <person name="Zhang T."/>
            <person name="Zhou Y."/>
            <person name="Zhang J."/>
            <person name="Lin C."/>
            <person name="Li X."/>
            <person name="Xing L."/>
            <person name="Huo D."/>
            <person name="Sun M."/>
            <person name="Wang L."/>
            <person name="Mercier A."/>
            <person name="Li F."/>
            <person name="Yang H."/>
            <person name="Xiang J."/>
        </authorList>
    </citation>
    <scope>NUCLEOTIDE SEQUENCE [LARGE SCALE GENOMIC DNA]</scope>
    <source>
        <strain evidence="7">Shaxun</strain>
        <tissue evidence="7">Muscle</tissue>
    </source>
</reference>
<dbReference type="GO" id="GO:0000727">
    <property type="term" value="P:double-strand break repair via break-induced replication"/>
    <property type="evidence" value="ECO:0007669"/>
    <property type="project" value="TreeGrafter"/>
</dbReference>
<organism evidence="7 8">
    <name type="scientific">Stichopus japonicus</name>
    <name type="common">Sea cucumber</name>
    <dbReference type="NCBI Taxonomy" id="307972"/>
    <lineage>
        <taxon>Eukaryota</taxon>
        <taxon>Metazoa</taxon>
        <taxon>Echinodermata</taxon>
        <taxon>Eleutherozoa</taxon>
        <taxon>Echinozoa</taxon>
        <taxon>Holothuroidea</taxon>
        <taxon>Aspidochirotacea</taxon>
        <taxon>Aspidochirotida</taxon>
        <taxon>Stichopodidae</taxon>
        <taxon>Apostichopus</taxon>
    </lineage>
</organism>
<gene>
    <name evidence="7" type="ORF">BSL78_30333</name>
</gene>
<evidence type="ECO:0000256" key="4">
    <source>
        <dbReference type="ARBA" id="ARBA00023242"/>
    </source>
</evidence>
<evidence type="ECO:0000313" key="7">
    <source>
        <dbReference type="EMBL" id="PIK32855.1"/>
    </source>
</evidence>
<dbReference type="GO" id="GO:0031261">
    <property type="term" value="C:DNA replication preinitiation complex"/>
    <property type="evidence" value="ECO:0007669"/>
    <property type="project" value="TreeGrafter"/>
</dbReference>
<name>A0A2G8JAU0_STIJA</name>
<dbReference type="EMBL" id="MRZV01003133">
    <property type="protein sequence ID" value="PIK32855.1"/>
    <property type="molecule type" value="Genomic_DNA"/>
</dbReference>
<dbReference type="GO" id="GO:0003688">
    <property type="term" value="F:DNA replication origin binding"/>
    <property type="evidence" value="ECO:0007669"/>
    <property type="project" value="TreeGrafter"/>
</dbReference>
<evidence type="ECO:0000256" key="3">
    <source>
        <dbReference type="ARBA" id="ARBA00022705"/>
    </source>
</evidence>
<evidence type="ECO:0000256" key="2">
    <source>
        <dbReference type="ARBA" id="ARBA00010727"/>
    </source>
</evidence>
<feature type="transmembrane region" description="Helical" evidence="6">
    <location>
        <begin position="75"/>
        <end position="96"/>
    </location>
</feature>
<keyword evidence="3" id="KW-0235">DNA replication</keyword>
<keyword evidence="6" id="KW-1133">Transmembrane helix</keyword>
<keyword evidence="8" id="KW-1185">Reference proteome</keyword>
<dbReference type="Proteomes" id="UP000230750">
    <property type="component" value="Unassembled WGS sequence"/>
</dbReference>
<dbReference type="InterPro" id="IPR003874">
    <property type="entry name" value="CDC45"/>
</dbReference>
<keyword evidence="5" id="KW-0131">Cell cycle</keyword>
<dbReference type="Pfam" id="PF02724">
    <property type="entry name" value="CDC45"/>
    <property type="match status" value="1"/>
</dbReference>
<dbReference type="GO" id="GO:0006270">
    <property type="term" value="P:DNA replication initiation"/>
    <property type="evidence" value="ECO:0007669"/>
    <property type="project" value="InterPro"/>
</dbReference>
<dbReference type="PANTHER" id="PTHR10507">
    <property type="entry name" value="CDC45-RELATED PROTEIN"/>
    <property type="match status" value="1"/>
</dbReference>
<keyword evidence="6" id="KW-0472">Membrane</keyword>
<feature type="non-terminal residue" evidence="7">
    <location>
        <position position="164"/>
    </location>
</feature>
<evidence type="ECO:0000256" key="6">
    <source>
        <dbReference type="SAM" id="Phobius"/>
    </source>
</evidence>
<evidence type="ECO:0000256" key="1">
    <source>
        <dbReference type="ARBA" id="ARBA00004123"/>
    </source>
</evidence>
<sequence length="164" mass="18184">MEALDCLSRKYISKLEDGVELCKQQMMGVVNQVQTLLDMKKVVSAGPFLYAFIPDGTPDSKFFSRPNCLMLLGRFLLEAYVKLVYIVTVIVLHFFLCNTTDEDPATSHWSSPPPSIPADGTSLVVGIPPLPELEQASRNFFGKAFEQAASKTGSRTLHDHFEPS</sequence>
<keyword evidence="6" id="KW-0812">Transmembrane</keyword>
<dbReference type="GO" id="GO:0003697">
    <property type="term" value="F:single-stranded DNA binding"/>
    <property type="evidence" value="ECO:0007669"/>
    <property type="project" value="TreeGrafter"/>
</dbReference>
<keyword evidence="7" id="KW-0132">Cell division</keyword>
<keyword evidence="4" id="KW-0539">Nucleus</keyword>
<dbReference type="PANTHER" id="PTHR10507:SF0">
    <property type="entry name" value="CELL DIVISION CONTROL PROTEIN 45 HOMOLOG"/>
    <property type="match status" value="1"/>
</dbReference>
<accession>A0A2G8JAU0</accession>
<evidence type="ECO:0000313" key="8">
    <source>
        <dbReference type="Proteomes" id="UP000230750"/>
    </source>
</evidence>
<dbReference type="AlphaFoldDB" id="A0A2G8JAU0"/>